<evidence type="ECO:0000313" key="4">
    <source>
        <dbReference type="Proteomes" id="UP000095597"/>
    </source>
</evidence>
<dbReference type="Proteomes" id="UP000095597">
    <property type="component" value="Unassembled WGS sequence"/>
</dbReference>
<dbReference type="Pfam" id="PF10881">
    <property type="entry name" value="DUF2726"/>
    <property type="match status" value="1"/>
</dbReference>
<dbReference type="InterPro" id="IPR024402">
    <property type="entry name" value="DUF2726"/>
</dbReference>
<evidence type="ECO:0000256" key="1">
    <source>
        <dbReference type="SAM" id="MobiDB-lite"/>
    </source>
</evidence>
<protein>
    <submittedName>
        <fullName evidence="3">Protein of uncharacterized function (DUF2726)</fullName>
    </submittedName>
</protein>
<evidence type="ECO:0000313" key="3">
    <source>
        <dbReference type="EMBL" id="CUM77404.1"/>
    </source>
</evidence>
<name>A0A173RHD0_9FIRM</name>
<feature type="domain" description="DUF2726" evidence="2">
    <location>
        <begin position="112"/>
        <end position="223"/>
    </location>
</feature>
<dbReference type="AlphaFoldDB" id="A0A173RHD0"/>
<dbReference type="EMBL" id="CYXO01000002">
    <property type="protein sequence ID" value="CUM77404.1"/>
    <property type="molecule type" value="Genomic_DNA"/>
</dbReference>
<evidence type="ECO:0000259" key="2">
    <source>
        <dbReference type="Pfam" id="PF10881"/>
    </source>
</evidence>
<sequence length="255" mass="30023">MGSDPYNKRNGYSSSNNGLSHGVSSYSTPAQDALIDQMKAEGLLSEFEKGLLISNRSFRFASSIIDEHMEEHKRIVAARKREEEEKAKNKKTWLDLDELEGNAFWYPVEQKKYLFTRREVEFYRLLKKSCSKKGFSVCPKVRIADIFNVTSDDKEEKALWFRTIAQLHVDFLVLDKYDKMYFAIELDDASHNTEKAKRKDWFKDQLFRCDPVLLVRIDEIPDEAKMDVLVDRCAEVADERREHYAKLFDKWKSFF</sequence>
<gene>
    <name evidence="3" type="ORF">ERS852573_00477</name>
</gene>
<feature type="region of interest" description="Disordered" evidence="1">
    <location>
        <begin position="1"/>
        <end position="26"/>
    </location>
</feature>
<accession>A0A173RHD0</accession>
<organism evidence="3 4">
    <name type="scientific">Dorea longicatena</name>
    <dbReference type="NCBI Taxonomy" id="88431"/>
    <lineage>
        <taxon>Bacteria</taxon>
        <taxon>Bacillati</taxon>
        <taxon>Bacillota</taxon>
        <taxon>Clostridia</taxon>
        <taxon>Lachnospirales</taxon>
        <taxon>Lachnospiraceae</taxon>
        <taxon>Dorea</taxon>
    </lineage>
</organism>
<feature type="compositionally biased region" description="Polar residues" evidence="1">
    <location>
        <begin position="10"/>
        <end position="26"/>
    </location>
</feature>
<proteinExistence type="predicted"/>
<reference evidence="3 4" key="1">
    <citation type="submission" date="2015-09" db="EMBL/GenBank/DDBJ databases">
        <authorList>
            <consortium name="Pathogen Informatics"/>
        </authorList>
    </citation>
    <scope>NUCLEOTIDE SEQUENCE [LARGE SCALE GENOMIC DNA]</scope>
    <source>
        <strain evidence="3 4">2789STDY5834961</strain>
    </source>
</reference>